<dbReference type="Gene3D" id="3.30.420.10">
    <property type="entry name" value="Ribonuclease H-like superfamily/Ribonuclease H"/>
    <property type="match status" value="1"/>
</dbReference>
<dbReference type="PANTHER" id="PTHR46060:SF1">
    <property type="entry name" value="MARINER MOS1 TRANSPOSASE-LIKE PROTEIN"/>
    <property type="match status" value="1"/>
</dbReference>
<dbReference type="Pfam" id="PF01359">
    <property type="entry name" value="Transposase_1"/>
    <property type="match status" value="1"/>
</dbReference>
<dbReference type="InParanoid" id="A0A158P1L3"/>
<dbReference type="PANTHER" id="PTHR46060">
    <property type="entry name" value="MARINER MOS1 TRANSPOSASE-LIKE PROTEIN"/>
    <property type="match status" value="1"/>
</dbReference>
<dbReference type="EnsemblMetazoa" id="XM_012208281.1">
    <property type="protein sequence ID" value="XP_012063671.1"/>
    <property type="gene ID" value="LOC105626998"/>
</dbReference>
<reference evidence="1" key="2">
    <citation type="submission" date="2016-04" db="UniProtKB">
        <authorList>
            <consortium name="EnsemblMetazoa"/>
        </authorList>
    </citation>
    <scope>IDENTIFICATION</scope>
</reference>
<proteinExistence type="predicted"/>
<evidence type="ECO:0000313" key="1">
    <source>
        <dbReference type="EnsemblMetazoa" id="XP_012063671.1"/>
    </source>
</evidence>
<dbReference type="EMBL" id="ADTU01006496">
    <property type="status" value="NOT_ANNOTATED_CDS"/>
    <property type="molecule type" value="Genomic_DNA"/>
</dbReference>
<dbReference type="InterPro" id="IPR036397">
    <property type="entry name" value="RNaseH_sf"/>
</dbReference>
<reference evidence="2" key="1">
    <citation type="journal article" date="2011" name="PLoS Genet.">
        <title>The genome sequence of the leaf-cutter ant Atta cephalotes reveals insights into its obligate symbiotic lifestyle.</title>
        <authorList>
            <person name="Suen G."/>
            <person name="Teiling C."/>
            <person name="Li L."/>
            <person name="Holt C."/>
            <person name="Abouheif E."/>
            <person name="Bornberg-Bauer E."/>
            <person name="Bouffard P."/>
            <person name="Caldera E.J."/>
            <person name="Cash E."/>
            <person name="Cavanaugh A."/>
            <person name="Denas O."/>
            <person name="Elhaik E."/>
            <person name="Fave M.J."/>
            <person name="Gadau J."/>
            <person name="Gibson J.D."/>
            <person name="Graur D."/>
            <person name="Grubbs K.J."/>
            <person name="Hagen D.E."/>
            <person name="Harkins T.T."/>
            <person name="Helmkampf M."/>
            <person name="Hu H."/>
            <person name="Johnson B.R."/>
            <person name="Kim J."/>
            <person name="Marsh S.E."/>
            <person name="Moeller J.A."/>
            <person name="Munoz-Torres M.C."/>
            <person name="Murphy M.C."/>
            <person name="Naughton M.C."/>
            <person name="Nigam S."/>
            <person name="Overson R."/>
            <person name="Rajakumar R."/>
            <person name="Reese J.T."/>
            <person name="Scott J.J."/>
            <person name="Smith C.R."/>
            <person name="Tao S."/>
            <person name="Tsutsui N.D."/>
            <person name="Viljakainen L."/>
            <person name="Wissler L."/>
            <person name="Yandell M.D."/>
            <person name="Zimmer F."/>
            <person name="Taylor J."/>
            <person name="Slater S.C."/>
            <person name="Clifton S.W."/>
            <person name="Warren W.C."/>
            <person name="Elsik C.G."/>
            <person name="Smith C.D."/>
            <person name="Weinstock G.M."/>
            <person name="Gerardo N.M."/>
            <person name="Currie C.R."/>
        </authorList>
    </citation>
    <scope>NUCLEOTIDE SEQUENCE [LARGE SCALE GENOMIC DNA]</scope>
</reference>
<dbReference type="InterPro" id="IPR052709">
    <property type="entry name" value="Transposase-MT_Hybrid"/>
</dbReference>
<dbReference type="KEGG" id="acep:105626998"/>
<name>A0A158P1L3_ATTCE</name>
<evidence type="ECO:0000313" key="2">
    <source>
        <dbReference type="Proteomes" id="UP000005205"/>
    </source>
</evidence>
<dbReference type="STRING" id="12957.A0A158P1L3"/>
<organism evidence="1 2">
    <name type="scientific">Atta cephalotes</name>
    <name type="common">Leafcutter ant</name>
    <dbReference type="NCBI Taxonomy" id="12957"/>
    <lineage>
        <taxon>Eukaryota</taxon>
        <taxon>Metazoa</taxon>
        <taxon>Ecdysozoa</taxon>
        <taxon>Arthropoda</taxon>
        <taxon>Hexapoda</taxon>
        <taxon>Insecta</taxon>
        <taxon>Pterygota</taxon>
        <taxon>Neoptera</taxon>
        <taxon>Endopterygota</taxon>
        <taxon>Hymenoptera</taxon>
        <taxon>Apocrita</taxon>
        <taxon>Aculeata</taxon>
        <taxon>Formicoidea</taxon>
        <taxon>Formicidae</taxon>
        <taxon>Myrmicinae</taxon>
        <taxon>Atta</taxon>
    </lineage>
</organism>
<dbReference type="Proteomes" id="UP000005205">
    <property type="component" value="Unassembled WGS sequence"/>
</dbReference>
<dbReference type="GO" id="GO:0003676">
    <property type="term" value="F:nucleic acid binding"/>
    <property type="evidence" value="ECO:0007669"/>
    <property type="project" value="InterPro"/>
</dbReference>
<dbReference type="AlphaFoldDB" id="A0A158P1L3"/>
<keyword evidence="2" id="KW-1185">Reference proteome</keyword>
<sequence>MRCKVQRACRIWSVEFGSSREDRYEILILGYYRCDLLRNVLKWTAAQIKAELNEVYRNSAPALKTIYFRINEFKRGRTCTEDEAHSGRSVEITTLDIVKKIHGMIMENRRMKVREIAEAVGISTERVHNILHEKLHVKKLLLASIRVDETWIHHYTPETKQQSKQWIMSGESAPKKAKTVLSAGKMMATVFWDSQGIILIDYLQKDKTITGEYYATLLNHLKEELKKKRPRLARKKVLFQDNAPFHKSTVAMTKLHELGYELIPHPPYSPDLAPCDFFLFLNLKTWLGGKKFSSNEEVIEYFADFETAYFSDGIKKLETRWTKCIALDGDYVEK</sequence>
<accession>A0A158P1L3</accession>
<evidence type="ECO:0008006" key="3">
    <source>
        <dbReference type="Google" id="ProtNLM"/>
    </source>
</evidence>
<dbReference type="InterPro" id="IPR001888">
    <property type="entry name" value="Transposase_1"/>
</dbReference>
<dbReference type="OrthoDB" id="10033972at2759"/>
<protein>
    <recommendedName>
        <fullName evidence="3">Mos1 transposase HTH domain-containing protein</fullName>
    </recommendedName>
</protein>
<gene>
    <name evidence="1" type="primary">105626998</name>
</gene>